<evidence type="ECO:0000313" key="2">
    <source>
        <dbReference type="Proteomes" id="UP001187343"/>
    </source>
</evidence>
<evidence type="ECO:0000313" key="1">
    <source>
        <dbReference type="EMBL" id="KAK2872823.1"/>
    </source>
</evidence>
<proteinExistence type="predicted"/>
<comment type="caution">
    <text evidence="1">The sequence shown here is derived from an EMBL/GenBank/DDBJ whole genome shotgun (WGS) entry which is preliminary data.</text>
</comment>
<organism evidence="1 2">
    <name type="scientific">Cirrhinus molitorella</name>
    <name type="common">mud carp</name>
    <dbReference type="NCBI Taxonomy" id="172907"/>
    <lineage>
        <taxon>Eukaryota</taxon>
        <taxon>Metazoa</taxon>
        <taxon>Chordata</taxon>
        <taxon>Craniata</taxon>
        <taxon>Vertebrata</taxon>
        <taxon>Euteleostomi</taxon>
        <taxon>Actinopterygii</taxon>
        <taxon>Neopterygii</taxon>
        <taxon>Teleostei</taxon>
        <taxon>Ostariophysi</taxon>
        <taxon>Cypriniformes</taxon>
        <taxon>Cyprinidae</taxon>
        <taxon>Labeoninae</taxon>
        <taxon>Labeonini</taxon>
        <taxon>Cirrhinus</taxon>
    </lineage>
</organism>
<sequence length="78" mass="8923">MCKVTAFVGFRQKGNSTREYILDRGGPRNKEWFSHNSSYLQLHTSELQCGRGDSLCLVRHFQDVHLGPIITNTLLSTR</sequence>
<protein>
    <submittedName>
        <fullName evidence="1">Uncharacterized protein</fullName>
    </submittedName>
</protein>
<dbReference type="AlphaFoldDB" id="A0AA88TDP3"/>
<reference evidence="1" key="1">
    <citation type="submission" date="2023-08" db="EMBL/GenBank/DDBJ databases">
        <title>Chromosome-level Genome Assembly of mud carp (Cirrhinus molitorella).</title>
        <authorList>
            <person name="Liu H."/>
        </authorList>
    </citation>
    <scope>NUCLEOTIDE SEQUENCE</scope>
    <source>
        <strain evidence="1">Prfri</strain>
        <tissue evidence="1">Muscle</tissue>
    </source>
</reference>
<accession>A0AA88TDP3</accession>
<dbReference type="Proteomes" id="UP001187343">
    <property type="component" value="Unassembled WGS sequence"/>
</dbReference>
<gene>
    <name evidence="1" type="ORF">Q8A67_022720</name>
</gene>
<dbReference type="EMBL" id="JAUYZG010000022">
    <property type="protein sequence ID" value="KAK2872823.1"/>
    <property type="molecule type" value="Genomic_DNA"/>
</dbReference>
<keyword evidence="2" id="KW-1185">Reference proteome</keyword>
<name>A0AA88TDP3_9TELE</name>